<organism evidence="2 3">
    <name type="scientific">Penicillium canariense</name>
    <dbReference type="NCBI Taxonomy" id="189055"/>
    <lineage>
        <taxon>Eukaryota</taxon>
        <taxon>Fungi</taxon>
        <taxon>Dikarya</taxon>
        <taxon>Ascomycota</taxon>
        <taxon>Pezizomycotina</taxon>
        <taxon>Eurotiomycetes</taxon>
        <taxon>Eurotiomycetidae</taxon>
        <taxon>Eurotiales</taxon>
        <taxon>Aspergillaceae</taxon>
        <taxon>Penicillium</taxon>
    </lineage>
</organism>
<dbReference type="OrthoDB" id="5396831at2759"/>
<evidence type="ECO:0000313" key="3">
    <source>
        <dbReference type="Proteomes" id="UP001149163"/>
    </source>
</evidence>
<evidence type="ECO:0000256" key="1">
    <source>
        <dbReference type="SAM" id="MobiDB-lite"/>
    </source>
</evidence>
<reference evidence="2" key="2">
    <citation type="journal article" date="2023" name="IMA Fungus">
        <title>Comparative genomic study of the Penicillium genus elucidates a diverse pangenome and 15 lateral gene transfer events.</title>
        <authorList>
            <person name="Petersen C."/>
            <person name="Sorensen T."/>
            <person name="Nielsen M.R."/>
            <person name="Sondergaard T.E."/>
            <person name="Sorensen J.L."/>
            <person name="Fitzpatrick D.A."/>
            <person name="Frisvad J.C."/>
            <person name="Nielsen K.L."/>
        </authorList>
    </citation>
    <scope>NUCLEOTIDE SEQUENCE</scope>
    <source>
        <strain evidence="2">IBT 26290</strain>
    </source>
</reference>
<dbReference type="AlphaFoldDB" id="A0A9W9LS86"/>
<feature type="region of interest" description="Disordered" evidence="1">
    <location>
        <begin position="1"/>
        <end position="24"/>
    </location>
</feature>
<reference evidence="2" key="1">
    <citation type="submission" date="2022-11" db="EMBL/GenBank/DDBJ databases">
        <authorList>
            <person name="Petersen C."/>
        </authorList>
    </citation>
    <scope>NUCLEOTIDE SEQUENCE</scope>
    <source>
        <strain evidence="2">IBT 26290</strain>
    </source>
</reference>
<dbReference type="RefSeq" id="XP_056545733.1">
    <property type="nucleotide sequence ID" value="XM_056682127.1"/>
</dbReference>
<proteinExistence type="predicted"/>
<protein>
    <submittedName>
        <fullName evidence="2">Uncharacterized protein</fullName>
    </submittedName>
</protein>
<dbReference type="Proteomes" id="UP001149163">
    <property type="component" value="Unassembled WGS sequence"/>
</dbReference>
<name>A0A9W9LS86_9EURO</name>
<keyword evidence="3" id="KW-1185">Reference proteome</keyword>
<dbReference type="EMBL" id="JAPQKN010000001">
    <property type="protein sequence ID" value="KAJ5174125.1"/>
    <property type="molecule type" value="Genomic_DNA"/>
</dbReference>
<accession>A0A9W9LS86</accession>
<comment type="caution">
    <text evidence="2">The sequence shown here is derived from an EMBL/GenBank/DDBJ whole genome shotgun (WGS) entry which is preliminary data.</text>
</comment>
<dbReference type="GeneID" id="81421303"/>
<gene>
    <name evidence="2" type="ORF">N7482_000002</name>
</gene>
<sequence>MPRSVQHWSGGIPTCIQPHPEPDLSDDEIKEEVKGWLLFVKENWVSAANAGASSDAEYELKHRRQLVEKWASATQEFRDSYQSRAPVGLLGTEGSRLRGEQIEGLRYPAEALERIYDTLQPDDTTGLICIAPVDENHPENRARLVKFAILLYDYDIEAGHCIDSHIPSEAILNPATTNDPSVEDFLPWADLETANFLSIYLTHTGTVIYFGRLGTYMLVDELGLQTGRLTFVEYEINGTVQESVEIRPFNMKSPNLRAHHSGSRGRPEDIRCVDGGYRHQNQPLDMDLPIVDILCQAKEANKLPNTMFLCDREQWTSDVELYAPGYLALEAEGRGGEYPLTRLADPNTIRGIKKQVMITVEDPSFSHPHFTWLAPRRP</sequence>
<evidence type="ECO:0000313" key="2">
    <source>
        <dbReference type="EMBL" id="KAJ5174125.1"/>
    </source>
</evidence>